<organism evidence="3 4">
    <name type="scientific">Amphibalanus amphitrite</name>
    <name type="common">Striped barnacle</name>
    <name type="synonym">Balanus amphitrite</name>
    <dbReference type="NCBI Taxonomy" id="1232801"/>
    <lineage>
        <taxon>Eukaryota</taxon>
        <taxon>Metazoa</taxon>
        <taxon>Ecdysozoa</taxon>
        <taxon>Arthropoda</taxon>
        <taxon>Crustacea</taxon>
        <taxon>Multicrustacea</taxon>
        <taxon>Cirripedia</taxon>
        <taxon>Thoracica</taxon>
        <taxon>Thoracicalcarea</taxon>
        <taxon>Balanomorpha</taxon>
        <taxon>Balanoidea</taxon>
        <taxon>Balanidae</taxon>
        <taxon>Amphibalaninae</taxon>
        <taxon>Amphibalanus</taxon>
    </lineage>
</organism>
<feature type="compositionally biased region" description="Basic and acidic residues" evidence="1">
    <location>
        <begin position="141"/>
        <end position="155"/>
    </location>
</feature>
<keyword evidence="3" id="KW-0808">Transferase</keyword>
<evidence type="ECO:0000259" key="2">
    <source>
        <dbReference type="PROSITE" id="PS50195"/>
    </source>
</evidence>
<accession>A0A6A4WKH4</accession>
<dbReference type="GO" id="GO:0035091">
    <property type="term" value="F:phosphatidylinositol binding"/>
    <property type="evidence" value="ECO:0007669"/>
    <property type="project" value="InterPro"/>
</dbReference>
<sequence length="195" mass="22758">MEVRRRSDDSGSEIEVDITDSETWDHKYTMYKLVIRRYSQSWFVYRRYSEFYRLNEQLKKLVAMESHKLPGKRMWGNLDPEFVRSRQLGLEEFARGLVTDERTRTLTIVQEFLQLHHRSSDSDENLTDDSAPSSGDETSDDDVRHIDPAFTREKVPSSVGRSTIGRSGSTLSQRSIDRYFIGFSYDPDCDLHDGD</sequence>
<feature type="domain" description="PX" evidence="2">
    <location>
        <begin position="1"/>
        <end position="119"/>
    </location>
</feature>
<dbReference type="PANTHER" id="PTHR22775:SF3">
    <property type="entry name" value="SORTING NEXIN-13"/>
    <property type="match status" value="1"/>
</dbReference>
<keyword evidence="4" id="KW-1185">Reference proteome</keyword>
<dbReference type="InterPro" id="IPR017892">
    <property type="entry name" value="Pkinase_C"/>
</dbReference>
<name>A0A6A4WKH4_AMPAM</name>
<dbReference type="Pfam" id="PF00787">
    <property type="entry name" value="PX"/>
    <property type="match status" value="1"/>
</dbReference>
<dbReference type="OrthoDB" id="63267at2759"/>
<evidence type="ECO:0000256" key="1">
    <source>
        <dbReference type="SAM" id="MobiDB-lite"/>
    </source>
</evidence>
<proteinExistence type="predicted"/>
<dbReference type="Pfam" id="PF00433">
    <property type="entry name" value="Pkinase_C"/>
    <property type="match status" value="1"/>
</dbReference>
<reference evidence="3 4" key="1">
    <citation type="submission" date="2019-07" db="EMBL/GenBank/DDBJ databases">
        <title>Draft genome assembly of a fouling barnacle, Amphibalanus amphitrite (Darwin, 1854): The first reference genome for Thecostraca.</title>
        <authorList>
            <person name="Kim W."/>
        </authorList>
    </citation>
    <scope>NUCLEOTIDE SEQUENCE [LARGE SCALE GENOMIC DNA]</scope>
    <source>
        <strain evidence="3">SNU_AA5</strain>
        <tissue evidence="3">Soma without cirri and trophi</tissue>
    </source>
</reference>
<feature type="region of interest" description="Disordered" evidence="1">
    <location>
        <begin position="119"/>
        <end position="169"/>
    </location>
</feature>
<evidence type="ECO:0000313" key="4">
    <source>
        <dbReference type="Proteomes" id="UP000440578"/>
    </source>
</evidence>
<evidence type="ECO:0000313" key="3">
    <source>
        <dbReference type="EMBL" id="KAF0302688.1"/>
    </source>
</evidence>
<feature type="compositionally biased region" description="Polar residues" evidence="1">
    <location>
        <begin position="159"/>
        <end position="169"/>
    </location>
</feature>
<dbReference type="SMART" id="SM00312">
    <property type="entry name" value="PX"/>
    <property type="match status" value="1"/>
</dbReference>
<dbReference type="InterPro" id="IPR001683">
    <property type="entry name" value="PX_dom"/>
</dbReference>
<gene>
    <name evidence="3" type="primary">SGK3</name>
    <name evidence="3" type="ORF">FJT64_025227</name>
</gene>
<dbReference type="EMBL" id="VIIS01001027">
    <property type="protein sequence ID" value="KAF0302688.1"/>
    <property type="molecule type" value="Genomic_DNA"/>
</dbReference>
<dbReference type="Proteomes" id="UP000440578">
    <property type="component" value="Unassembled WGS sequence"/>
</dbReference>
<dbReference type="Gene3D" id="3.30.1520.10">
    <property type="entry name" value="Phox-like domain"/>
    <property type="match status" value="1"/>
</dbReference>
<keyword evidence="3" id="KW-0418">Kinase</keyword>
<dbReference type="GO" id="GO:0005524">
    <property type="term" value="F:ATP binding"/>
    <property type="evidence" value="ECO:0007669"/>
    <property type="project" value="InterPro"/>
</dbReference>
<dbReference type="PANTHER" id="PTHR22775">
    <property type="entry name" value="SORTING NEXIN"/>
    <property type="match status" value="1"/>
</dbReference>
<comment type="caution">
    <text evidence="3">The sequence shown here is derived from an EMBL/GenBank/DDBJ whole genome shotgun (WGS) entry which is preliminary data.</text>
</comment>
<dbReference type="GO" id="GO:0004674">
    <property type="term" value="F:protein serine/threonine kinase activity"/>
    <property type="evidence" value="ECO:0007669"/>
    <property type="project" value="InterPro"/>
</dbReference>
<dbReference type="AlphaFoldDB" id="A0A6A4WKH4"/>
<dbReference type="PROSITE" id="PS50195">
    <property type="entry name" value="PX"/>
    <property type="match status" value="1"/>
</dbReference>
<protein>
    <submittedName>
        <fullName evidence="3">Serine/threonine-protein kinase Sgk3</fullName>
    </submittedName>
</protein>
<dbReference type="SUPFAM" id="SSF64268">
    <property type="entry name" value="PX domain"/>
    <property type="match status" value="1"/>
</dbReference>
<dbReference type="InterPro" id="IPR036871">
    <property type="entry name" value="PX_dom_sf"/>
</dbReference>